<keyword evidence="3" id="KW-0001">2Fe-2S</keyword>
<organism evidence="13 14">
    <name type="scientific">Helicobacter bilis</name>
    <dbReference type="NCBI Taxonomy" id="37372"/>
    <lineage>
        <taxon>Bacteria</taxon>
        <taxon>Pseudomonadati</taxon>
        <taxon>Campylobacterota</taxon>
        <taxon>Epsilonproteobacteria</taxon>
        <taxon>Campylobacterales</taxon>
        <taxon>Helicobacteraceae</taxon>
        <taxon>Helicobacter</taxon>
    </lineage>
</organism>
<evidence type="ECO:0000313" key="14">
    <source>
        <dbReference type="Proteomes" id="UP000029857"/>
    </source>
</evidence>
<dbReference type="PROSITE" id="PS51318">
    <property type="entry name" value="TAT"/>
    <property type="match status" value="1"/>
</dbReference>
<dbReference type="InterPro" id="IPR014349">
    <property type="entry name" value="Rieske_Fe-S_prot"/>
</dbReference>
<evidence type="ECO:0000256" key="6">
    <source>
        <dbReference type="ARBA" id="ARBA00023004"/>
    </source>
</evidence>
<reference evidence="13" key="3">
    <citation type="submission" date="2018-04" db="EMBL/GenBank/DDBJ databases">
        <authorList>
            <person name="Sheh A."/>
            <person name="Shen Z."/>
            <person name="Mannion A.J."/>
            <person name="Fox J.G."/>
        </authorList>
    </citation>
    <scope>NUCLEOTIDE SEQUENCE</scope>
    <source>
        <strain evidence="13">ATCC 49320</strain>
    </source>
</reference>
<evidence type="ECO:0000256" key="1">
    <source>
        <dbReference type="ARBA" id="ARBA00022505"/>
    </source>
</evidence>
<dbReference type="InterPro" id="IPR006311">
    <property type="entry name" value="TAT_signal"/>
</dbReference>
<proteinExistence type="predicted"/>
<dbReference type="PANTHER" id="PTHR10134">
    <property type="entry name" value="CYTOCHROME B-C1 COMPLEX SUBUNIT RIESKE, MITOCHONDRIAL"/>
    <property type="match status" value="1"/>
</dbReference>
<dbReference type="EMBL" id="CP019645">
    <property type="protein sequence ID" value="AQQ60178.1"/>
    <property type="molecule type" value="Genomic_DNA"/>
</dbReference>
<evidence type="ECO:0000256" key="2">
    <source>
        <dbReference type="ARBA" id="ARBA00022692"/>
    </source>
</evidence>
<reference evidence="12 15" key="2">
    <citation type="submission" date="2017-02" db="EMBL/GenBank/DDBJ databases">
        <title>Whole genome sequencing of Helicobacter bilis strain AAQJH.</title>
        <authorList>
            <person name="Conlan S."/>
            <person name="Thomas P.J."/>
            <person name="Mullikin J."/>
            <person name="Palmore T.N."/>
            <person name="Frank K.M."/>
            <person name="Segre J.A."/>
        </authorList>
    </citation>
    <scope>NUCLEOTIDE SEQUENCE [LARGE SCALE GENOMIC DNA]</scope>
    <source>
        <strain evidence="12 15">AAQJH</strain>
    </source>
</reference>
<name>A0A099V987_9HELI</name>
<dbReference type="Proteomes" id="UP000188298">
    <property type="component" value="Chromosome"/>
</dbReference>
<evidence type="ECO:0000256" key="3">
    <source>
        <dbReference type="ARBA" id="ARBA00022714"/>
    </source>
</evidence>
<evidence type="ECO:0000256" key="5">
    <source>
        <dbReference type="ARBA" id="ARBA00022989"/>
    </source>
</evidence>
<dbReference type="NCBIfam" id="TIGR01416">
    <property type="entry name" value="Rieske_proteo"/>
    <property type="match status" value="1"/>
</dbReference>
<dbReference type="EMBL" id="JRPJ02000041">
    <property type="protein sequence ID" value="TLE08820.1"/>
    <property type="molecule type" value="Genomic_DNA"/>
</dbReference>
<dbReference type="GO" id="GO:0008121">
    <property type="term" value="F:quinol-cytochrome-c reductase activity"/>
    <property type="evidence" value="ECO:0007669"/>
    <property type="project" value="InterPro"/>
</dbReference>
<evidence type="ECO:0000256" key="7">
    <source>
        <dbReference type="ARBA" id="ARBA00023014"/>
    </source>
</evidence>
<dbReference type="NCBIfam" id="TIGR01409">
    <property type="entry name" value="TAT_signal_seq"/>
    <property type="match status" value="1"/>
</dbReference>
<keyword evidence="9" id="KW-1015">Disulfide bond</keyword>
<evidence type="ECO:0000313" key="12">
    <source>
        <dbReference type="EMBL" id="AQQ60178.1"/>
    </source>
</evidence>
<dbReference type="PROSITE" id="PS51296">
    <property type="entry name" value="RIESKE"/>
    <property type="match status" value="1"/>
</dbReference>
<comment type="subunit">
    <text evidence="10">The main subunits of complex b-c1 are: cytochrome b, cytochrome c1 and the Rieske protein.</text>
</comment>
<dbReference type="InterPro" id="IPR036922">
    <property type="entry name" value="Rieske_2Fe-2S_sf"/>
</dbReference>
<evidence type="ECO:0000256" key="10">
    <source>
        <dbReference type="RuleBase" id="RU004497"/>
    </source>
</evidence>
<dbReference type="EC" id="1.10.2.2" evidence="13"/>
<dbReference type="AlphaFoldDB" id="A0A099V987"/>
<evidence type="ECO:0000259" key="11">
    <source>
        <dbReference type="PROSITE" id="PS51296"/>
    </source>
</evidence>
<dbReference type="GO" id="GO:0046872">
    <property type="term" value="F:metal ion binding"/>
    <property type="evidence" value="ECO:0007669"/>
    <property type="project" value="UniProtKB-KW"/>
</dbReference>
<evidence type="ECO:0000256" key="4">
    <source>
        <dbReference type="ARBA" id="ARBA00022723"/>
    </source>
</evidence>
<keyword evidence="2" id="KW-0812">Transmembrane</keyword>
<dbReference type="Pfam" id="PF00355">
    <property type="entry name" value="Rieske"/>
    <property type="match status" value="1"/>
</dbReference>
<keyword evidence="4" id="KW-0479">Metal-binding</keyword>
<reference evidence="13 14" key="1">
    <citation type="journal article" date="2014" name="Genome Announc.">
        <title>Draft genome sequences of eight enterohepatic helicobacter species isolated from both laboratory and wild rodents.</title>
        <authorList>
            <person name="Sheh A."/>
            <person name="Shen Z."/>
            <person name="Fox J.G."/>
        </authorList>
    </citation>
    <scope>NUCLEOTIDE SEQUENCE [LARGE SCALE GENOMIC DNA]</scope>
    <source>
        <strain evidence="13 14">ATCC 49320</strain>
    </source>
</reference>
<dbReference type="InterPro" id="IPR006317">
    <property type="entry name" value="Ubiquinol_cyt_c_Rdtase_Fe-S-su"/>
</dbReference>
<dbReference type="RefSeq" id="WP_005217860.1">
    <property type="nucleotide sequence ID" value="NZ_CABKOK010000009.1"/>
</dbReference>
<keyword evidence="13" id="KW-0560">Oxidoreductase</keyword>
<keyword evidence="7" id="KW-0411">Iron-sulfur</keyword>
<dbReference type="GO" id="GO:0051537">
    <property type="term" value="F:2 iron, 2 sulfur cluster binding"/>
    <property type="evidence" value="ECO:0007669"/>
    <property type="project" value="UniProtKB-KW"/>
</dbReference>
<accession>A0A099V987</accession>
<evidence type="ECO:0000256" key="8">
    <source>
        <dbReference type="ARBA" id="ARBA00023136"/>
    </source>
</evidence>
<keyword evidence="5" id="KW-1133">Transmembrane helix</keyword>
<dbReference type="Gene3D" id="2.102.10.10">
    <property type="entry name" value="Rieske [2Fe-2S] iron-sulphur domain"/>
    <property type="match status" value="1"/>
</dbReference>
<dbReference type="SUPFAM" id="SSF50022">
    <property type="entry name" value="ISP domain"/>
    <property type="match status" value="1"/>
</dbReference>
<dbReference type="InterPro" id="IPR017941">
    <property type="entry name" value="Rieske_2Fe-2S"/>
</dbReference>
<sequence>MADVKRRDFLGMALGGVAGAGAIAALVAMKKTWDPLPSVVSAGFTTVDVAGMQEGEIRDTQWRGKPVYIMKKKSGDEISPARDFELAGEYYCIGIKICTHLGCIPNWKANENLFHCPCHGGQFTGDGVNIEGTPPPRPFDIPPFAIKGDTTLILGESGTEYEAMLKASGNA</sequence>
<keyword evidence="6" id="KW-0408">Iron</keyword>
<evidence type="ECO:0000313" key="13">
    <source>
        <dbReference type="EMBL" id="TLE08820.1"/>
    </source>
</evidence>
<protein>
    <submittedName>
        <fullName evidence="12">Ubiquinol cytochrome C oxidoreductase</fullName>
    </submittedName>
    <submittedName>
        <fullName evidence="13">Ubiquinol-cytochrome c reductase iron-sulfur subunit</fullName>
        <ecNumber evidence="13">1.10.2.2</ecNumber>
    </submittedName>
</protein>
<dbReference type="InterPro" id="IPR019546">
    <property type="entry name" value="TAT_signal_bac_arc"/>
</dbReference>
<dbReference type="GO" id="GO:0016491">
    <property type="term" value="F:oxidoreductase activity"/>
    <property type="evidence" value="ECO:0007669"/>
    <property type="project" value="UniProtKB-KW"/>
</dbReference>
<gene>
    <name evidence="13" type="primary">petA</name>
    <name evidence="13" type="ORF">LS79_009145</name>
    <name evidence="12" type="ORF">XJ32_08840</name>
</gene>
<keyword evidence="8" id="KW-0472">Membrane</keyword>
<evidence type="ECO:0000256" key="9">
    <source>
        <dbReference type="ARBA" id="ARBA00023157"/>
    </source>
</evidence>
<feature type="domain" description="Rieske" evidence="11">
    <location>
        <begin position="97"/>
        <end position="153"/>
    </location>
</feature>
<keyword evidence="1" id="KW-0500">Molybdenum</keyword>
<evidence type="ECO:0000313" key="15">
    <source>
        <dbReference type="Proteomes" id="UP000188298"/>
    </source>
</evidence>
<dbReference type="Proteomes" id="UP000029857">
    <property type="component" value="Unassembled WGS sequence"/>
</dbReference>
<dbReference type="KEGG" id="hbl:XJ32_08840"/>